<dbReference type="eggNOG" id="ENOG5032Y13">
    <property type="taxonomic scope" value="Bacteria"/>
</dbReference>
<dbReference type="RefSeq" id="WP_008484052.1">
    <property type="nucleotide sequence ID" value="NZ_AMRI01000009.1"/>
</dbReference>
<name>K2IXN9_9GAMM</name>
<evidence type="ECO:0000313" key="3">
    <source>
        <dbReference type="Proteomes" id="UP000006755"/>
    </source>
</evidence>
<dbReference type="Proteomes" id="UP000006755">
    <property type="component" value="Unassembled WGS sequence"/>
</dbReference>
<proteinExistence type="predicted"/>
<gene>
    <name evidence="2" type="ORF">B3C1_07891</name>
</gene>
<dbReference type="STRING" id="745411.B3C1_07891"/>
<evidence type="ECO:0000313" key="2">
    <source>
        <dbReference type="EMBL" id="EKE75181.1"/>
    </source>
</evidence>
<dbReference type="AlphaFoldDB" id="K2IXN9"/>
<feature type="domain" description="DUF6950" evidence="1">
    <location>
        <begin position="3"/>
        <end position="127"/>
    </location>
</feature>
<dbReference type="OrthoDB" id="6586924at2"/>
<dbReference type="Pfam" id="PF22262">
    <property type="entry name" value="DUF6950"/>
    <property type="match status" value="1"/>
</dbReference>
<accession>K2IXN9</accession>
<protein>
    <recommendedName>
        <fullName evidence="1">DUF6950 domain-containing protein</fullName>
    </recommendedName>
</protein>
<dbReference type="EMBL" id="AMRI01000009">
    <property type="protein sequence ID" value="EKE75181.1"/>
    <property type="molecule type" value="Genomic_DNA"/>
</dbReference>
<keyword evidence="3" id="KW-1185">Reference proteome</keyword>
<evidence type="ECO:0000259" key="1">
    <source>
        <dbReference type="Pfam" id="PF22262"/>
    </source>
</evidence>
<organism evidence="2 3">
    <name type="scientific">Gallaecimonas xiamenensis 3-C-1</name>
    <dbReference type="NCBI Taxonomy" id="745411"/>
    <lineage>
        <taxon>Bacteria</taxon>
        <taxon>Pseudomonadati</taxon>
        <taxon>Pseudomonadota</taxon>
        <taxon>Gammaproteobacteria</taxon>
        <taxon>Enterobacterales</taxon>
        <taxon>Gallaecimonadaceae</taxon>
        <taxon>Gallaecimonas</taxon>
    </lineage>
</organism>
<dbReference type="InterPro" id="IPR053802">
    <property type="entry name" value="DUF6950"/>
</dbReference>
<reference evidence="2 3" key="1">
    <citation type="journal article" date="2012" name="J. Bacteriol.">
        <title>Genome Sequence of Gallaecimonas xiamenensis Type Strain 3-C-1.</title>
        <authorList>
            <person name="Lai Q."/>
            <person name="Wang L."/>
            <person name="Wang W."/>
            <person name="Shao Z."/>
        </authorList>
    </citation>
    <scope>NUCLEOTIDE SEQUENCE [LARGE SCALE GENOMIC DNA]</scope>
    <source>
        <strain evidence="2 3">3-C-1</strain>
    </source>
</reference>
<comment type="caution">
    <text evidence="2">The sequence shown here is derived from an EMBL/GenBank/DDBJ whole genome shotgun (WGS) entry which is preliminary data.</text>
</comment>
<sequence>MRSLAEFIEPRRHIPFTWGKLDCCMLAADWVEAQTGTDFAAEFRGRYSTRIGATRALKKAGFDDVEAAVTAALGEPVGRLQLRRGDLALVSQFAGPALGIVGGDLVWAPGNYGLVTVKLGAALKGWRLPCRQ</sequence>